<accession>A0A7J3SM12</accession>
<name>A0A7J3SM12_9CREN</name>
<gene>
    <name evidence="1" type="ORF">ENW83_03810</name>
</gene>
<reference evidence="1" key="1">
    <citation type="journal article" date="2020" name="mSystems">
        <title>Genome- and Community-Level Interaction Insights into Carbon Utilization and Element Cycling Functions of Hydrothermarchaeota in Hydrothermal Sediment.</title>
        <authorList>
            <person name="Zhou Z."/>
            <person name="Liu Y."/>
            <person name="Xu W."/>
            <person name="Pan J."/>
            <person name="Luo Z.H."/>
            <person name="Li M."/>
        </authorList>
    </citation>
    <scope>NUCLEOTIDE SEQUENCE [LARGE SCALE GENOMIC DNA]</scope>
    <source>
        <strain evidence="1">SpSt-885</strain>
    </source>
</reference>
<dbReference type="EMBL" id="DTLS01000108">
    <property type="protein sequence ID" value="HGZ60315.1"/>
    <property type="molecule type" value="Genomic_DNA"/>
</dbReference>
<protein>
    <submittedName>
        <fullName evidence="1">Uncharacterized protein</fullName>
    </submittedName>
</protein>
<organism evidence="1">
    <name type="scientific">Fervidicoccus fontis</name>
    <dbReference type="NCBI Taxonomy" id="683846"/>
    <lineage>
        <taxon>Archaea</taxon>
        <taxon>Thermoproteota</taxon>
        <taxon>Thermoprotei</taxon>
        <taxon>Fervidicoccales</taxon>
        <taxon>Fervidicoccaceae</taxon>
        <taxon>Fervidicoccus</taxon>
    </lineage>
</organism>
<evidence type="ECO:0000313" key="1">
    <source>
        <dbReference type="EMBL" id="HGZ60315.1"/>
    </source>
</evidence>
<proteinExistence type="predicted"/>
<comment type="caution">
    <text evidence="1">The sequence shown here is derived from an EMBL/GenBank/DDBJ whole genome shotgun (WGS) entry which is preliminary data.</text>
</comment>
<sequence length="252" mass="30003">MKENIKRIARLLREAAKELENETYKRRTIPSRKIGEFKSDSDNLEIQNEKTEAFLEEFEKIYYDSFEKILDYYDEYGYNFKYDRQWGQFLILVPIDYKELYMAVEEEVWTESEEPKLEEVDKRFNYIYSNILKLIDKLLDNIEQVVGPKSVSVRHETDDGIVIAINYPVLADIEDAIEEMRNLEADGELTAMNIIELLWTAAEFTVGLEENWYKDLIGDLKSFCRGMEEDLKKVLDLIRDFEDSLEEYEKLE</sequence>
<dbReference type="AlphaFoldDB" id="A0A7J3SM12"/>